<feature type="transmembrane region" description="Helical" evidence="4">
    <location>
        <begin position="41"/>
        <end position="62"/>
    </location>
</feature>
<dbReference type="PANTHER" id="PTHR43280">
    <property type="entry name" value="ARAC-FAMILY TRANSCRIPTIONAL REGULATOR"/>
    <property type="match status" value="1"/>
</dbReference>
<dbReference type="SMART" id="SM00342">
    <property type="entry name" value="HTH_ARAC"/>
    <property type="match status" value="1"/>
</dbReference>
<dbReference type="PANTHER" id="PTHR43280:SF28">
    <property type="entry name" value="HTH-TYPE TRANSCRIPTIONAL ACTIVATOR RHAS"/>
    <property type="match status" value="1"/>
</dbReference>
<keyword evidence="4" id="KW-1133">Transmembrane helix</keyword>
<dbReference type="InterPro" id="IPR009057">
    <property type="entry name" value="Homeodomain-like_sf"/>
</dbReference>
<dbReference type="EMBL" id="CP042345">
    <property type="protein sequence ID" value="QEA14917.1"/>
    <property type="molecule type" value="Genomic_DNA"/>
</dbReference>
<dbReference type="GO" id="GO:0043565">
    <property type="term" value="F:sequence-specific DNA binding"/>
    <property type="evidence" value="ECO:0007669"/>
    <property type="project" value="InterPro"/>
</dbReference>
<keyword evidence="2" id="KW-0238">DNA-binding</keyword>
<dbReference type="Pfam" id="PF12833">
    <property type="entry name" value="HTH_18"/>
    <property type="match status" value="1"/>
</dbReference>
<feature type="transmembrane region" description="Helical" evidence="4">
    <location>
        <begin position="12"/>
        <end position="32"/>
    </location>
</feature>
<reference evidence="6 7" key="1">
    <citation type="journal article" date="2013" name="J. Microbiol. Biotechnol.">
        <title>Novosphingobium ginsenosidimutans sp. nov., with the ability to convert ginsenoside.</title>
        <authorList>
            <person name="Kim J.K."/>
            <person name="He D."/>
            <person name="Liu Q.M."/>
            <person name="Park H.Y."/>
            <person name="Jung M.S."/>
            <person name="Yoon M.H."/>
            <person name="Kim S.C."/>
            <person name="Im W.T."/>
        </authorList>
    </citation>
    <scope>NUCLEOTIDE SEQUENCE [LARGE SCALE GENOMIC DNA]</scope>
    <source>
        <strain evidence="6 7">FW-6</strain>
    </source>
</reference>
<accession>A0A5B8S2H0</accession>
<sequence length="374" mass="40688">MLEGLSFGWRTAVLTVAVMQLVILAAALALTLPNRSANRTLAALLAVLALMVMPWLIGFAGFYDKWMWLTFAPFQITLVVAPLGWLYLTALTEGRWPLQGWRHLLPAAGQMLYLAACFALPFDAKMAWAERSSGTYQLITSLALLAQMAGYGRASARRLTAYRQALPDHVADTHRYAGRWLAGALAALGLLFAVWASYSLWDLIAPLGYVNLMGLYLAMAACALYLGIEGWRHAALPFPRLADLAPAATPDSKDWTALGREWAAKVRVEGLARDPELTLARLARRLGTNTGYLSRAINQGAGSNFASFIAALRAEAVAERLRSGDQADLLTIALEEGFGSKASFNRAFAAALGEAPSAYRRRVSKPEKRSKLAN</sequence>
<feature type="transmembrane region" description="Helical" evidence="4">
    <location>
        <begin position="68"/>
        <end position="91"/>
    </location>
</feature>
<gene>
    <name evidence="6" type="ORF">FRF71_01525</name>
</gene>
<evidence type="ECO:0000313" key="6">
    <source>
        <dbReference type="EMBL" id="QEA14917.1"/>
    </source>
</evidence>
<feature type="transmembrane region" description="Helical" evidence="4">
    <location>
        <begin position="134"/>
        <end position="154"/>
    </location>
</feature>
<dbReference type="SUPFAM" id="SSF46689">
    <property type="entry name" value="Homeodomain-like"/>
    <property type="match status" value="1"/>
</dbReference>
<dbReference type="Gene3D" id="1.10.10.60">
    <property type="entry name" value="Homeodomain-like"/>
    <property type="match status" value="1"/>
</dbReference>
<keyword evidence="1" id="KW-0805">Transcription regulation</keyword>
<keyword evidence="3" id="KW-0804">Transcription</keyword>
<feature type="transmembrane region" description="Helical" evidence="4">
    <location>
        <begin position="103"/>
        <end position="122"/>
    </location>
</feature>
<feature type="transmembrane region" description="Helical" evidence="4">
    <location>
        <begin position="207"/>
        <end position="228"/>
    </location>
</feature>
<keyword evidence="7" id="KW-1185">Reference proteome</keyword>
<evidence type="ECO:0000313" key="7">
    <source>
        <dbReference type="Proteomes" id="UP000321172"/>
    </source>
</evidence>
<keyword evidence="4" id="KW-0812">Transmembrane</keyword>
<dbReference type="InterPro" id="IPR018060">
    <property type="entry name" value="HTH_AraC"/>
</dbReference>
<dbReference type="AlphaFoldDB" id="A0A5B8S2H0"/>
<dbReference type="RefSeq" id="WP_147088898.1">
    <property type="nucleotide sequence ID" value="NZ_BAABJD010000002.1"/>
</dbReference>
<dbReference type="KEGG" id="ngf:FRF71_01525"/>
<name>A0A5B8S2H0_9SPHN</name>
<dbReference type="InterPro" id="IPR018062">
    <property type="entry name" value="HTH_AraC-typ_CS"/>
</dbReference>
<organism evidence="6 7">
    <name type="scientific">Novosphingobium ginsenosidimutans</name>
    <dbReference type="NCBI Taxonomy" id="1176536"/>
    <lineage>
        <taxon>Bacteria</taxon>
        <taxon>Pseudomonadati</taxon>
        <taxon>Pseudomonadota</taxon>
        <taxon>Alphaproteobacteria</taxon>
        <taxon>Sphingomonadales</taxon>
        <taxon>Sphingomonadaceae</taxon>
        <taxon>Novosphingobium</taxon>
    </lineage>
</organism>
<keyword evidence="4" id="KW-0472">Membrane</keyword>
<evidence type="ECO:0000256" key="2">
    <source>
        <dbReference type="ARBA" id="ARBA00023125"/>
    </source>
</evidence>
<feature type="transmembrane region" description="Helical" evidence="4">
    <location>
        <begin position="180"/>
        <end position="201"/>
    </location>
</feature>
<dbReference type="PROSITE" id="PS00041">
    <property type="entry name" value="HTH_ARAC_FAMILY_1"/>
    <property type="match status" value="1"/>
</dbReference>
<proteinExistence type="predicted"/>
<dbReference type="PROSITE" id="PS01124">
    <property type="entry name" value="HTH_ARAC_FAMILY_2"/>
    <property type="match status" value="1"/>
</dbReference>
<evidence type="ECO:0000259" key="5">
    <source>
        <dbReference type="PROSITE" id="PS01124"/>
    </source>
</evidence>
<evidence type="ECO:0000256" key="4">
    <source>
        <dbReference type="SAM" id="Phobius"/>
    </source>
</evidence>
<feature type="domain" description="HTH araC/xylS-type" evidence="5">
    <location>
        <begin position="261"/>
        <end position="362"/>
    </location>
</feature>
<dbReference type="OrthoDB" id="5492415at2"/>
<evidence type="ECO:0000256" key="1">
    <source>
        <dbReference type="ARBA" id="ARBA00023015"/>
    </source>
</evidence>
<protein>
    <submittedName>
        <fullName evidence="6">AraC family transcriptional regulator</fullName>
    </submittedName>
</protein>
<dbReference type="Proteomes" id="UP000321172">
    <property type="component" value="Chromosome"/>
</dbReference>
<evidence type="ECO:0000256" key="3">
    <source>
        <dbReference type="ARBA" id="ARBA00023163"/>
    </source>
</evidence>
<dbReference type="GO" id="GO:0003700">
    <property type="term" value="F:DNA-binding transcription factor activity"/>
    <property type="evidence" value="ECO:0007669"/>
    <property type="project" value="InterPro"/>
</dbReference>